<dbReference type="GO" id="GO:0000287">
    <property type="term" value="F:magnesium ion binding"/>
    <property type="evidence" value="ECO:0007669"/>
    <property type="project" value="TreeGrafter"/>
</dbReference>
<organism evidence="10">
    <name type="scientific">Phaeodactylum tricornutum</name>
    <name type="common">Diatom</name>
    <dbReference type="NCBI Taxonomy" id="2850"/>
    <lineage>
        <taxon>Eukaryota</taxon>
        <taxon>Sar</taxon>
        <taxon>Stramenopiles</taxon>
        <taxon>Ochrophyta</taxon>
        <taxon>Bacillariophyta</taxon>
        <taxon>Bacillariophyceae</taxon>
        <taxon>Bacillariophycidae</taxon>
        <taxon>Naviculales</taxon>
        <taxon>Phaeodactylaceae</taxon>
        <taxon>Phaeodactylum</taxon>
    </lineage>
</organism>
<comment type="cofactor">
    <cofactor evidence="2">
        <name>pyridoxal 5'-phosphate</name>
        <dbReference type="ChEBI" id="CHEBI:597326"/>
    </cofactor>
</comment>
<accession>A0A8J9T2W2</accession>
<keyword evidence="7" id="KW-0663">Pyridoxal phosphate</keyword>
<evidence type="ECO:0000256" key="3">
    <source>
        <dbReference type="ARBA" id="ARBA00001936"/>
    </source>
</evidence>
<dbReference type="InterPro" id="IPR001926">
    <property type="entry name" value="TrpB-like_PALP"/>
</dbReference>
<comment type="cofactor">
    <cofactor evidence="4">
        <name>Mg(2+)</name>
        <dbReference type="ChEBI" id="CHEBI:18420"/>
    </cofactor>
</comment>
<comment type="similarity">
    <text evidence="5">Belongs to the serine/threonine dehydratase family.</text>
</comment>
<evidence type="ECO:0000256" key="2">
    <source>
        <dbReference type="ARBA" id="ARBA00001933"/>
    </source>
</evidence>
<dbReference type="Gene3D" id="3.40.50.1100">
    <property type="match status" value="2"/>
</dbReference>
<evidence type="ECO:0000256" key="7">
    <source>
        <dbReference type="ARBA" id="ARBA00022898"/>
    </source>
</evidence>
<dbReference type="CDD" id="cd01562">
    <property type="entry name" value="Thr-dehyd"/>
    <property type="match status" value="1"/>
</dbReference>
<dbReference type="PANTHER" id="PTHR43050">
    <property type="entry name" value="SERINE / THREONINE RACEMASE FAMILY MEMBER"/>
    <property type="match status" value="1"/>
</dbReference>
<dbReference type="EMBL" id="OU594945">
    <property type="protein sequence ID" value="CAG9289049.1"/>
    <property type="molecule type" value="Genomic_DNA"/>
</dbReference>
<dbReference type="FunFam" id="3.40.50.1100:FF:000005">
    <property type="entry name" value="Threonine dehydratase catabolic"/>
    <property type="match status" value="1"/>
</dbReference>
<dbReference type="GO" id="GO:0005524">
    <property type="term" value="F:ATP binding"/>
    <property type="evidence" value="ECO:0007669"/>
    <property type="project" value="TreeGrafter"/>
</dbReference>
<reference evidence="10" key="1">
    <citation type="submission" date="2022-02" db="EMBL/GenBank/DDBJ databases">
        <authorList>
            <person name="Giguere J D."/>
        </authorList>
    </citation>
    <scope>NUCLEOTIDE SEQUENCE</scope>
    <source>
        <strain evidence="10">CCAP 1055/1</strain>
    </source>
</reference>
<name>A0A8J9T2W2_PHATR</name>
<evidence type="ECO:0000256" key="1">
    <source>
        <dbReference type="ARBA" id="ARBA00001913"/>
    </source>
</evidence>
<dbReference type="SUPFAM" id="SSF53686">
    <property type="entry name" value="Tryptophan synthase beta subunit-like PLP-dependent enzymes"/>
    <property type="match status" value="1"/>
</dbReference>
<feature type="domain" description="Tryptophan synthase beta chain-like PALP" evidence="9">
    <location>
        <begin position="22"/>
        <end position="330"/>
    </location>
</feature>
<dbReference type="Pfam" id="PF00291">
    <property type="entry name" value="PALP"/>
    <property type="match status" value="1"/>
</dbReference>
<dbReference type="OMA" id="FKFRGGW"/>
<dbReference type="GO" id="GO:0030170">
    <property type="term" value="F:pyridoxal phosphate binding"/>
    <property type="evidence" value="ECO:0007669"/>
    <property type="project" value="InterPro"/>
</dbReference>
<dbReference type="Proteomes" id="UP000836788">
    <property type="component" value="Chromosome 4"/>
</dbReference>
<evidence type="ECO:0000256" key="4">
    <source>
        <dbReference type="ARBA" id="ARBA00001946"/>
    </source>
</evidence>
<evidence type="ECO:0000256" key="6">
    <source>
        <dbReference type="ARBA" id="ARBA00022842"/>
    </source>
</evidence>
<comment type="cofactor">
    <cofactor evidence="3">
        <name>Mn(2+)</name>
        <dbReference type="ChEBI" id="CHEBI:29035"/>
    </cofactor>
</comment>
<dbReference type="PANTHER" id="PTHR43050:SF1">
    <property type="entry name" value="SERINE RACEMASE"/>
    <property type="match status" value="1"/>
</dbReference>
<keyword evidence="6" id="KW-0460">Magnesium</keyword>
<evidence type="ECO:0000256" key="5">
    <source>
        <dbReference type="ARBA" id="ARBA00010869"/>
    </source>
</evidence>
<dbReference type="AlphaFoldDB" id="A0A8J9T2W2"/>
<dbReference type="GO" id="GO:0003941">
    <property type="term" value="F:L-serine ammonia-lyase activity"/>
    <property type="evidence" value="ECO:0007669"/>
    <property type="project" value="TreeGrafter"/>
</dbReference>
<keyword evidence="8" id="KW-0456">Lyase</keyword>
<dbReference type="InterPro" id="IPR036052">
    <property type="entry name" value="TrpB-like_PALP_sf"/>
</dbReference>
<dbReference type="PROSITE" id="PS00165">
    <property type="entry name" value="DEHYDRATASE_SER_THR"/>
    <property type="match status" value="1"/>
</dbReference>
<dbReference type="InterPro" id="IPR000634">
    <property type="entry name" value="Ser/Thr_deHydtase_PyrdxlP-BS"/>
</dbReference>
<proteinExistence type="inferred from homology"/>
<evidence type="ECO:0000256" key="8">
    <source>
        <dbReference type="ARBA" id="ARBA00023239"/>
    </source>
</evidence>
<dbReference type="GO" id="GO:0030378">
    <property type="term" value="F:serine racemase activity"/>
    <property type="evidence" value="ECO:0007669"/>
    <property type="project" value="TreeGrafter"/>
</dbReference>
<protein>
    <recommendedName>
        <fullName evidence="9">Tryptophan synthase beta chain-like PALP domain-containing protein</fullName>
    </recommendedName>
</protein>
<evidence type="ECO:0000313" key="10">
    <source>
        <dbReference type="EMBL" id="CAG9289049.1"/>
    </source>
</evidence>
<gene>
    <name evidence="10" type="ORF">PTTT1_LOCUS40415</name>
</gene>
<dbReference type="GO" id="GO:0018114">
    <property type="term" value="F:threonine racemase activity"/>
    <property type="evidence" value="ECO:0007669"/>
    <property type="project" value="TreeGrafter"/>
</dbReference>
<dbReference type="GO" id="GO:0070179">
    <property type="term" value="P:D-serine biosynthetic process"/>
    <property type="evidence" value="ECO:0007669"/>
    <property type="project" value="TreeGrafter"/>
</dbReference>
<comment type="cofactor">
    <cofactor evidence="1">
        <name>Ca(2+)</name>
        <dbReference type="ChEBI" id="CHEBI:29108"/>
    </cofactor>
</comment>
<evidence type="ECO:0000259" key="9">
    <source>
        <dbReference type="Pfam" id="PF00291"/>
    </source>
</evidence>
<sequence length="347" mass="37248">MSSEYCINFSDVKAAYKNTSDTAHRTPVLTSSSIDRMIGRRCFFKVEAMQRTGSFKFRGALNAIRSAIADQAEKPAMFQVVTHSSGNHAQALALAAKLASSENCTVTATIAMPKNAPMVKKRAVTDFGGIIVETENNNEARDAVAARIQTETGATFVHPSENPKVIAGQGTISIELVEQMKEIQEHLQVIIIPVGGGGLASGNCIALRALLGDDIKIVLAEPAALDDAKRSFEARHLLSHSPDNKLQSVADGLKTTLGPNTWPIVRDLVDDIFTVSEKEILYATKLIWERLKICIEPSAGVGVAVAMSNSFQMKYTAEAGFSNVGIILCGGNVDILEVTSKMELVGL</sequence>